<dbReference type="EMBL" id="JAXCLA010000002">
    <property type="protein sequence ID" value="MDY0744013.1"/>
    <property type="molecule type" value="Genomic_DNA"/>
</dbReference>
<accession>A0ABU5DCK5</accession>
<comment type="caution">
    <text evidence="2">The sequence shown here is derived from an EMBL/GenBank/DDBJ whole genome shotgun (WGS) entry which is preliminary data.</text>
</comment>
<dbReference type="Gene3D" id="1.10.101.10">
    <property type="entry name" value="PGBD-like superfamily/PGBD"/>
    <property type="match status" value="1"/>
</dbReference>
<dbReference type="SUPFAM" id="SSF53955">
    <property type="entry name" value="Lysozyme-like"/>
    <property type="match status" value="1"/>
</dbReference>
<dbReference type="Proteomes" id="UP001285263">
    <property type="component" value="Unassembled WGS sequence"/>
</dbReference>
<protein>
    <submittedName>
        <fullName evidence="2">Peptidoglycan-binding protein</fullName>
    </submittedName>
</protein>
<dbReference type="InterPro" id="IPR000400">
    <property type="entry name" value="Glyco_hydro_46"/>
</dbReference>
<dbReference type="InterPro" id="IPR023346">
    <property type="entry name" value="Lysozyme-like_dom_sf"/>
</dbReference>
<evidence type="ECO:0000259" key="1">
    <source>
        <dbReference type="Pfam" id="PF01471"/>
    </source>
</evidence>
<dbReference type="Pfam" id="PF01374">
    <property type="entry name" value="Glyco_hydro_46"/>
    <property type="match status" value="1"/>
</dbReference>
<sequence>MSLTPTQVRAAQAIVNIFETGSVRGDYGSVTVLSGDTGHLTYGRSQTTLGSGNLNTLLTAYCGNAGARFGARLSPWLPRVEQRDLALDTETKLQNLLRACADDPVMRDTQDSFFDETYWQPAARAAEKLGLTTALGTAVVYDSWVHGSWARIRDLTIAAQGQPAQAGERAWVTAYVAQRKQWLATNANALLRKTVYRMEAFERLIAQDLWGLPLPFVVRGNEIDLTALQATPAGCYDGPQPGTRSLALVSPMARGLDVRLLQLGLSDQGMAVVADGVFGKTSSQLVRDFQTAQGLVATGVADAALVSQLAGLS</sequence>
<keyword evidence="3" id="KW-1185">Reference proteome</keyword>
<reference evidence="2 3" key="1">
    <citation type="submission" date="2023-11" db="EMBL/GenBank/DDBJ databases">
        <title>Paucibacter sp. nov., isolated from fresh soil in Korea.</title>
        <authorList>
            <person name="Le N.T.T."/>
        </authorList>
    </citation>
    <scope>NUCLEOTIDE SEQUENCE [LARGE SCALE GENOMIC DNA]</scope>
    <source>
        <strain evidence="2 3">R3-3</strain>
    </source>
</reference>
<evidence type="ECO:0000313" key="2">
    <source>
        <dbReference type="EMBL" id="MDY0744013.1"/>
    </source>
</evidence>
<dbReference type="RefSeq" id="WP_320421923.1">
    <property type="nucleotide sequence ID" value="NZ_JAXCLA010000002.1"/>
</dbReference>
<dbReference type="InterPro" id="IPR002477">
    <property type="entry name" value="Peptidoglycan-bd-like"/>
</dbReference>
<organism evidence="2 3">
    <name type="scientific">Roseateles agri</name>
    <dbReference type="NCBI Taxonomy" id="3098619"/>
    <lineage>
        <taxon>Bacteria</taxon>
        <taxon>Pseudomonadati</taxon>
        <taxon>Pseudomonadota</taxon>
        <taxon>Betaproteobacteria</taxon>
        <taxon>Burkholderiales</taxon>
        <taxon>Sphaerotilaceae</taxon>
        <taxon>Roseateles</taxon>
    </lineage>
</organism>
<proteinExistence type="predicted"/>
<dbReference type="Gene3D" id="1.20.141.10">
    <property type="entry name" value="Chitosanase, subunit A, domain 1"/>
    <property type="match status" value="1"/>
</dbReference>
<feature type="domain" description="Peptidoglycan binding-like" evidence="1">
    <location>
        <begin position="255"/>
        <end position="309"/>
    </location>
</feature>
<dbReference type="InterPro" id="IPR036365">
    <property type="entry name" value="PGBD-like_sf"/>
</dbReference>
<dbReference type="Pfam" id="PF01471">
    <property type="entry name" value="PG_binding_1"/>
    <property type="match status" value="1"/>
</dbReference>
<gene>
    <name evidence="2" type="ORF">SNE35_05835</name>
</gene>
<evidence type="ECO:0000313" key="3">
    <source>
        <dbReference type="Proteomes" id="UP001285263"/>
    </source>
</evidence>
<dbReference type="InterPro" id="IPR036366">
    <property type="entry name" value="PGBDSf"/>
</dbReference>
<name>A0ABU5DCK5_9BURK</name>
<dbReference type="SUPFAM" id="SSF47090">
    <property type="entry name" value="PGBD-like"/>
    <property type="match status" value="1"/>
</dbReference>